<dbReference type="AlphaFoldDB" id="A0A3D8RA77"/>
<feature type="compositionally biased region" description="Polar residues" evidence="1">
    <location>
        <begin position="9"/>
        <end position="21"/>
    </location>
</feature>
<dbReference type="InterPro" id="IPR029063">
    <property type="entry name" value="SAM-dependent_MTases_sf"/>
</dbReference>
<dbReference type="GO" id="GO:0008168">
    <property type="term" value="F:methyltransferase activity"/>
    <property type="evidence" value="ECO:0007669"/>
    <property type="project" value="TreeGrafter"/>
</dbReference>
<dbReference type="Gene3D" id="3.40.50.150">
    <property type="entry name" value="Vaccinia Virus protein VP39"/>
    <property type="match status" value="1"/>
</dbReference>
<evidence type="ECO:0000313" key="3">
    <source>
        <dbReference type="Proteomes" id="UP000256645"/>
    </source>
</evidence>
<protein>
    <submittedName>
        <fullName evidence="2">Uncharacterized protein</fullName>
    </submittedName>
</protein>
<keyword evidence="3" id="KW-1185">Reference proteome</keyword>
<dbReference type="STRING" id="1849047.A0A3D8RA77"/>
<dbReference type="PANTHER" id="PTHR43591:SF24">
    <property type="entry name" value="2-METHOXY-6-POLYPRENYL-1,4-BENZOQUINOL METHYLASE, MITOCHONDRIAL"/>
    <property type="match status" value="1"/>
</dbReference>
<reference evidence="2 3" key="1">
    <citation type="journal article" date="2018" name="IMA Fungus">
        <title>IMA Genome-F 9: Draft genome sequence of Annulohypoxylon stygium, Aspergillus mulundensis, Berkeleyomyces basicola (syn. Thielaviopsis basicola), Ceratocystis smalleyi, two Cercospora beticola strains, Coleophoma cylindrospora, Fusarium fracticaudum, Phialophora cf. hyalina, and Morchella septimelata.</title>
        <authorList>
            <person name="Wingfield B.D."/>
            <person name="Bills G.F."/>
            <person name="Dong Y."/>
            <person name="Huang W."/>
            <person name="Nel W.J."/>
            <person name="Swalarsk-Parry B.S."/>
            <person name="Vaghefi N."/>
            <person name="Wilken P.M."/>
            <person name="An Z."/>
            <person name="de Beer Z.W."/>
            <person name="De Vos L."/>
            <person name="Chen L."/>
            <person name="Duong T.A."/>
            <person name="Gao Y."/>
            <person name="Hammerbacher A."/>
            <person name="Kikkert J.R."/>
            <person name="Li Y."/>
            <person name="Li H."/>
            <person name="Li K."/>
            <person name="Li Q."/>
            <person name="Liu X."/>
            <person name="Ma X."/>
            <person name="Naidoo K."/>
            <person name="Pethybridge S.J."/>
            <person name="Sun J."/>
            <person name="Steenkamp E.T."/>
            <person name="van der Nest M.A."/>
            <person name="van Wyk S."/>
            <person name="Wingfield M.J."/>
            <person name="Xiong C."/>
            <person name="Yue Q."/>
            <person name="Zhang X."/>
        </authorList>
    </citation>
    <scope>NUCLEOTIDE SEQUENCE [LARGE SCALE GENOMIC DNA]</scope>
    <source>
        <strain evidence="2 3">BP6252</strain>
    </source>
</reference>
<gene>
    <name evidence="2" type="ORF">BP6252_07516</name>
</gene>
<dbReference type="PANTHER" id="PTHR43591">
    <property type="entry name" value="METHYLTRANSFERASE"/>
    <property type="match status" value="1"/>
</dbReference>
<dbReference type="EMBL" id="PDLM01000008">
    <property type="protein sequence ID" value="RDW70953.1"/>
    <property type="molecule type" value="Genomic_DNA"/>
</dbReference>
<dbReference type="SUPFAM" id="SSF53335">
    <property type="entry name" value="S-adenosyl-L-methionine-dependent methyltransferases"/>
    <property type="match status" value="1"/>
</dbReference>
<evidence type="ECO:0000256" key="1">
    <source>
        <dbReference type="SAM" id="MobiDB-lite"/>
    </source>
</evidence>
<name>A0A3D8RA77_9HELO</name>
<dbReference type="Proteomes" id="UP000256645">
    <property type="component" value="Unassembled WGS sequence"/>
</dbReference>
<evidence type="ECO:0000313" key="2">
    <source>
        <dbReference type="EMBL" id="RDW70953.1"/>
    </source>
</evidence>
<dbReference type="CDD" id="cd02440">
    <property type="entry name" value="AdoMet_MTases"/>
    <property type="match status" value="1"/>
</dbReference>
<comment type="caution">
    <text evidence="2">The sequence shown here is derived from an EMBL/GenBank/DDBJ whole genome shotgun (WGS) entry which is preliminary data.</text>
</comment>
<accession>A0A3D8RA77</accession>
<feature type="region of interest" description="Disordered" evidence="1">
    <location>
        <begin position="277"/>
        <end position="298"/>
    </location>
</feature>
<proteinExistence type="predicted"/>
<sequence>MSLPLLPKSTATPTEDTQSDSAYADSIIHSTSSLTSSIVNYTYENGRRYHAFRDGEYPLPNDEKEQDRLDLFHHIYKLLLNGDLFCAPIPPNPQRVLDFGTGTGIWALDIADQFTSAEVIGTDLSPIQPQWVAPNCTFEIDDIESEWTFGRPFNFIHSRNMGGSIRDWDKLYAKIYQHLQPGGYAEIQEFETWVVSDDDIELKNAPNVLRMLQEVAKASENFGKELNIAPKVKQGMIDAGFEDVTDKVYKVHLNETFSSLLCWLIILSILPAPSRPIAKRSPTEGDRNVPTLADARRY</sequence>
<organism evidence="2 3">
    <name type="scientific">Coleophoma cylindrospora</name>
    <dbReference type="NCBI Taxonomy" id="1849047"/>
    <lineage>
        <taxon>Eukaryota</taxon>
        <taxon>Fungi</taxon>
        <taxon>Dikarya</taxon>
        <taxon>Ascomycota</taxon>
        <taxon>Pezizomycotina</taxon>
        <taxon>Leotiomycetes</taxon>
        <taxon>Helotiales</taxon>
        <taxon>Dermateaceae</taxon>
        <taxon>Coleophoma</taxon>
    </lineage>
</organism>
<dbReference type="OrthoDB" id="2013972at2759"/>
<feature type="region of interest" description="Disordered" evidence="1">
    <location>
        <begin position="1"/>
        <end position="21"/>
    </location>
</feature>
<dbReference type="Pfam" id="PF13489">
    <property type="entry name" value="Methyltransf_23"/>
    <property type="match status" value="1"/>
</dbReference>